<dbReference type="InterPro" id="IPR029044">
    <property type="entry name" value="Nucleotide-diphossugar_trans"/>
</dbReference>
<dbReference type="InterPro" id="IPR036514">
    <property type="entry name" value="SGNH_hydro_sf"/>
</dbReference>
<evidence type="ECO:0000259" key="1">
    <source>
        <dbReference type="Pfam" id="PF13472"/>
    </source>
</evidence>
<dbReference type="Pfam" id="PF13472">
    <property type="entry name" value="Lipase_GDSL_2"/>
    <property type="match status" value="1"/>
</dbReference>
<dbReference type="GO" id="GO:0016788">
    <property type="term" value="F:hydrolase activity, acting on ester bonds"/>
    <property type="evidence" value="ECO:0007669"/>
    <property type="project" value="UniProtKB-ARBA"/>
</dbReference>
<dbReference type="SUPFAM" id="SSF52266">
    <property type="entry name" value="SGNH hydrolase"/>
    <property type="match status" value="1"/>
</dbReference>
<gene>
    <name evidence="2" type="ordered locus">O3K_09235</name>
</gene>
<evidence type="ECO:0000313" key="2">
    <source>
        <dbReference type="EMBL" id="AFS73749.1"/>
    </source>
</evidence>
<dbReference type="CDD" id="cd01841">
    <property type="entry name" value="NnaC_like"/>
    <property type="match status" value="1"/>
</dbReference>
<dbReference type="InterPro" id="IPR013830">
    <property type="entry name" value="SGNH_hydro"/>
</dbReference>
<organism evidence="2 3">
    <name type="scientific">Escherichia coli O104:H4 (strain 2011C-3493)</name>
    <dbReference type="NCBI Taxonomy" id="1133852"/>
    <lineage>
        <taxon>Bacteria</taxon>
        <taxon>Pseudomonadati</taxon>
        <taxon>Pseudomonadota</taxon>
        <taxon>Gammaproteobacteria</taxon>
        <taxon>Enterobacterales</taxon>
        <taxon>Enterobacteriaceae</taxon>
        <taxon>Escherichia</taxon>
    </lineage>
</organism>
<dbReference type="CDD" id="cd02513">
    <property type="entry name" value="CMP-NeuAc_Synthase"/>
    <property type="match status" value="1"/>
</dbReference>
<dbReference type="GO" id="GO:0008781">
    <property type="term" value="F:N-acylneuraminate cytidylyltransferase activity"/>
    <property type="evidence" value="ECO:0007669"/>
    <property type="project" value="TreeGrafter"/>
</dbReference>
<dbReference type="InterPro" id="IPR050793">
    <property type="entry name" value="CMP-NeuNAc_synthase"/>
</dbReference>
<dbReference type="SUPFAM" id="SSF53448">
    <property type="entry name" value="Nucleotide-diphospho-sugar transferases"/>
    <property type="match status" value="1"/>
</dbReference>
<dbReference type="Pfam" id="PF02348">
    <property type="entry name" value="CTP_transf_3"/>
    <property type="match status" value="1"/>
</dbReference>
<name>A0A0E0XYL9_ECO1C</name>
<protein>
    <submittedName>
        <fullName evidence="2">N-acylneuraminate cytidylyltransferase</fullName>
    </submittedName>
</protein>
<proteinExistence type="predicted"/>
<dbReference type="InterPro" id="IPR003329">
    <property type="entry name" value="Cytidylyl_trans"/>
</dbReference>
<feature type="domain" description="SGNH hydrolase-type esterase" evidence="1">
    <location>
        <begin position="269"/>
        <end position="410"/>
    </location>
</feature>
<dbReference type="KEGG" id="esl:O3K_09235"/>
<keyword evidence="2" id="KW-0808">Transferase</keyword>
<dbReference type="RefSeq" id="WP_000184775.1">
    <property type="nucleotide sequence ID" value="NC_018658.1"/>
</dbReference>
<dbReference type="PANTHER" id="PTHR21485">
    <property type="entry name" value="HAD SUPERFAMILY MEMBERS CMAS AND KDSC"/>
    <property type="match status" value="1"/>
</dbReference>
<dbReference type="Proteomes" id="UP000006167">
    <property type="component" value="Chromosome"/>
</dbReference>
<dbReference type="HOGENOM" id="CLU_660110_0_0_6"/>
<keyword evidence="2" id="KW-0548">Nucleotidyltransferase</keyword>
<dbReference type="PATRIC" id="fig|1133852.3.peg.1930"/>
<dbReference type="PANTHER" id="PTHR21485:SF6">
    <property type="entry name" value="N-ACYLNEURAMINATE CYTIDYLYLTRANSFERASE-RELATED"/>
    <property type="match status" value="1"/>
</dbReference>
<evidence type="ECO:0000313" key="3">
    <source>
        <dbReference type="Proteomes" id="UP000006167"/>
    </source>
</evidence>
<dbReference type="EMBL" id="CP003289">
    <property type="protein sequence ID" value="AFS73749.1"/>
    <property type="molecule type" value="Genomic_DNA"/>
</dbReference>
<sequence>MTNRIAIIPARAGSKGLPNKNVLMLIDKPLIAYTIEAAKESQCFNKIIVSTDSLEYKSIAERYGAEVIIRSEELASDTATTYMVIENVLSHNKDCDYFMLLQPTSPFRNAHHIKEAITLFEGDVEANFLVSMTESEISSDLMKTLDSSMRLSNFNNDYSGYRRQDNQKEYSPNGAIFIGTVEEYLKKKHFFGADSLAYIMNKADSIDIDDRLDFEFAISRMLQKNKNKIDKEAVARRIKQKFSITHAIKPITLIGHSIFDNWELSDLAGKEVNNYGVSGITSEDYYNLILDANLIKEIGDVVFLMLGTNDIVIQGWDENDTLRWLMKIIDKIVKLNPNVIIYFLSLPPVNGRVDRNNKVIEHLNAFLFKGLDKINHVRWVSLSDMFYDDFGNLSADFTYDGLHFNGKAYRQLKKELMELIK</sequence>
<dbReference type="Gene3D" id="3.90.550.10">
    <property type="entry name" value="Spore Coat Polysaccharide Biosynthesis Protein SpsA, Chain A"/>
    <property type="match status" value="1"/>
</dbReference>
<accession>A0A0E0XYL9</accession>
<dbReference type="Gene3D" id="3.40.50.1110">
    <property type="entry name" value="SGNH hydrolase"/>
    <property type="match status" value="1"/>
</dbReference>
<dbReference type="AlphaFoldDB" id="A0A0E0XYL9"/>
<reference evidence="2 3" key="1">
    <citation type="journal article" date="2012" name="PLoS ONE">
        <title>Genomic comparison of Escherichia coli O104:H4 isolates from 2009 and 2011 reveals plasmid, and prophage heterogeneity, including Shiga toxin encoding phage stx2.</title>
        <authorList>
            <consortium name="Threat Characterization Consortium"/>
            <person name="Ahmed S.A."/>
            <person name="Awosika J."/>
            <person name="Baldwin C."/>
            <person name="Bishop-Lilly K.A."/>
            <person name="Biswas B."/>
            <person name="Broomall S."/>
            <person name="Chain P.S."/>
            <person name="Chertkov O."/>
            <person name="Chokoshvili O."/>
            <person name="Coyne S."/>
            <person name="Davenport K."/>
            <person name="Detter J.C."/>
            <person name="Dorman W."/>
            <person name="Erkkila T.H."/>
            <person name="Folster J.P."/>
            <person name="Frey K.G."/>
            <person name="George M."/>
            <person name="Gleasner C."/>
            <person name="Henry M."/>
            <person name="Hill K.K."/>
            <person name="Hubbard K."/>
            <person name="Insalaco J."/>
            <person name="Johnson S."/>
            <person name="Kitzmiller A."/>
            <person name="Krepps M."/>
            <person name="Lo C.C."/>
            <person name="Luu T."/>
            <person name="McNew L.A."/>
            <person name="Minogue T."/>
            <person name="Munk C.A."/>
            <person name="Osborne B."/>
            <person name="Patel M."/>
            <person name="Reitenga K.G."/>
            <person name="Rosenzweig C.N."/>
            <person name="Shea A."/>
            <person name="Shen X."/>
            <person name="Strockbine N."/>
            <person name="Tarr C."/>
            <person name="Teshima H."/>
            <person name="van Gieson E."/>
            <person name="Verratti K."/>
            <person name="Wolcott M."/>
            <person name="Xie G."/>
            <person name="Sozhamannan S."/>
            <person name="Gibbons H.S."/>
        </authorList>
    </citation>
    <scope>NUCLEOTIDE SEQUENCE [LARGE SCALE GENOMIC DNA]</scope>
    <source>
        <strain evidence="2 3">2011C-3493</strain>
    </source>
</reference>